<dbReference type="PANTHER" id="PTHR43434">
    <property type="entry name" value="PHOSPHOGLYCOLATE PHOSPHATASE"/>
    <property type="match status" value="1"/>
</dbReference>
<evidence type="ECO:0000256" key="1">
    <source>
        <dbReference type="ARBA" id="ARBA00000830"/>
    </source>
</evidence>
<evidence type="ECO:0000256" key="2">
    <source>
        <dbReference type="ARBA" id="ARBA00004818"/>
    </source>
</evidence>
<dbReference type="GO" id="GO:0005829">
    <property type="term" value="C:cytosol"/>
    <property type="evidence" value="ECO:0007669"/>
    <property type="project" value="TreeGrafter"/>
</dbReference>
<dbReference type="CDD" id="cd01427">
    <property type="entry name" value="HAD_like"/>
    <property type="match status" value="1"/>
</dbReference>
<dbReference type="InterPro" id="IPR036412">
    <property type="entry name" value="HAD-like_sf"/>
</dbReference>
<dbReference type="Gene3D" id="3.40.50.1000">
    <property type="entry name" value="HAD superfamily/HAD-like"/>
    <property type="match status" value="1"/>
</dbReference>
<evidence type="ECO:0000313" key="6">
    <source>
        <dbReference type="Proteomes" id="UP000198615"/>
    </source>
</evidence>
<dbReference type="InterPro" id="IPR006439">
    <property type="entry name" value="HAD-SF_hydro_IA"/>
</dbReference>
<dbReference type="InterPro" id="IPR023214">
    <property type="entry name" value="HAD_sf"/>
</dbReference>
<comment type="similarity">
    <text evidence="3">Belongs to the HAD-like hydrolase superfamily. CbbY/CbbZ/Gph/YieH family.</text>
</comment>
<dbReference type="GO" id="GO:0008967">
    <property type="term" value="F:phosphoglycolate phosphatase activity"/>
    <property type="evidence" value="ECO:0007669"/>
    <property type="project" value="UniProtKB-EC"/>
</dbReference>
<dbReference type="SFLD" id="SFLDS00003">
    <property type="entry name" value="Haloacid_Dehalogenase"/>
    <property type="match status" value="1"/>
</dbReference>
<dbReference type="EMBL" id="FNBW01000009">
    <property type="protein sequence ID" value="SDG05445.1"/>
    <property type="molecule type" value="Genomic_DNA"/>
</dbReference>
<sequence>MLHEALAVAGIRGIVFDKDGTLIRFEETWTPAFWASAEALADDLGRPGLAEALMVAGGWCPDARRILPGTELASGTTDVVARLWRAVAPELPEDAELIPWLDSVWHAQAMAHLTPIDPLPSLFAGLRADGLRCGLATNDSETGARDTAERLGIAPHLSFTVGYDSGHGAKPGPGMLLAAQAAWGLAPAKTAMVGDSPADLAAGRAAGCGLVIGVLSGASGREVLEPLADLLLEDVHRLRL</sequence>
<dbReference type="InterPro" id="IPR023198">
    <property type="entry name" value="PGP-like_dom2"/>
</dbReference>
<evidence type="ECO:0000256" key="3">
    <source>
        <dbReference type="ARBA" id="ARBA00006171"/>
    </source>
</evidence>
<name>A0A8G2BJI8_9PROT</name>
<dbReference type="InterPro" id="IPR050155">
    <property type="entry name" value="HAD-like_hydrolase_sf"/>
</dbReference>
<dbReference type="PANTHER" id="PTHR43434:SF1">
    <property type="entry name" value="PHOSPHOGLYCOLATE PHOSPHATASE"/>
    <property type="match status" value="1"/>
</dbReference>
<reference evidence="5 6" key="1">
    <citation type="submission" date="2016-10" db="EMBL/GenBank/DDBJ databases">
        <authorList>
            <person name="Varghese N."/>
            <person name="Submissions S."/>
        </authorList>
    </citation>
    <scope>NUCLEOTIDE SEQUENCE [LARGE SCALE GENOMIC DNA]</scope>
    <source>
        <strain evidence="5 6">DSM 18839</strain>
    </source>
</reference>
<keyword evidence="6" id="KW-1185">Reference proteome</keyword>
<gene>
    <name evidence="5" type="ORF">SAMN05660686_03233</name>
</gene>
<protein>
    <recommendedName>
        <fullName evidence="4">phosphoglycolate phosphatase</fullName>
        <ecNumber evidence="4">3.1.3.18</ecNumber>
    </recommendedName>
</protein>
<evidence type="ECO:0000256" key="4">
    <source>
        <dbReference type="ARBA" id="ARBA00013078"/>
    </source>
</evidence>
<dbReference type="GO" id="GO:0006281">
    <property type="term" value="P:DNA repair"/>
    <property type="evidence" value="ECO:0007669"/>
    <property type="project" value="TreeGrafter"/>
</dbReference>
<dbReference type="SUPFAM" id="SSF56784">
    <property type="entry name" value="HAD-like"/>
    <property type="match status" value="1"/>
</dbReference>
<dbReference type="SFLD" id="SFLDG01129">
    <property type="entry name" value="C1.5:_HAD__Beta-PGM__Phosphata"/>
    <property type="match status" value="1"/>
</dbReference>
<comment type="caution">
    <text evidence="5">The sequence shown here is derived from an EMBL/GenBank/DDBJ whole genome shotgun (WGS) entry which is preliminary data.</text>
</comment>
<evidence type="ECO:0000313" key="5">
    <source>
        <dbReference type="EMBL" id="SDG05445.1"/>
    </source>
</evidence>
<dbReference type="Pfam" id="PF00702">
    <property type="entry name" value="Hydrolase"/>
    <property type="match status" value="1"/>
</dbReference>
<accession>A0A8G2BJI8</accession>
<organism evidence="5 6">
    <name type="scientific">Thalassobaculum litoreum DSM 18839</name>
    <dbReference type="NCBI Taxonomy" id="1123362"/>
    <lineage>
        <taxon>Bacteria</taxon>
        <taxon>Pseudomonadati</taxon>
        <taxon>Pseudomonadota</taxon>
        <taxon>Alphaproteobacteria</taxon>
        <taxon>Rhodospirillales</taxon>
        <taxon>Thalassobaculaceae</taxon>
        <taxon>Thalassobaculum</taxon>
    </lineage>
</organism>
<dbReference type="EC" id="3.1.3.18" evidence="4"/>
<dbReference type="NCBIfam" id="TIGR01549">
    <property type="entry name" value="HAD-SF-IA-v1"/>
    <property type="match status" value="1"/>
</dbReference>
<dbReference type="RefSeq" id="WP_175474254.1">
    <property type="nucleotide sequence ID" value="NZ_FNBW01000009.1"/>
</dbReference>
<dbReference type="Gene3D" id="1.10.150.240">
    <property type="entry name" value="Putative phosphatase, domain 2"/>
    <property type="match status" value="1"/>
</dbReference>
<dbReference type="Proteomes" id="UP000198615">
    <property type="component" value="Unassembled WGS sequence"/>
</dbReference>
<comment type="catalytic activity">
    <reaction evidence="1">
        <text>2-phosphoglycolate + H2O = glycolate + phosphate</text>
        <dbReference type="Rhea" id="RHEA:14369"/>
        <dbReference type="ChEBI" id="CHEBI:15377"/>
        <dbReference type="ChEBI" id="CHEBI:29805"/>
        <dbReference type="ChEBI" id="CHEBI:43474"/>
        <dbReference type="ChEBI" id="CHEBI:58033"/>
        <dbReference type="EC" id="3.1.3.18"/>
    </reaction>
</comment>
<dbReference type="AlphaFoldDB" id="A0A8G2BJI8"/>
<proteinExistence type="inferred from homology"/>
<comment type="pathway">
    <text evidence="2">Organic acid metabolism; glycolate biosynthesis; glycolate from 2-phosphoglycolate: step 1/1.</text>
</comment>